<sequence length="245" mass="27182">MDSHALPKSGDIERSGTFTNDVTKREYLRKAGIPVSLILPAMQSSFLPSHNTILFTVPDELGIKRNLASGVGLVHEGVNAVPKVEAMRESCRALISCTNPFSTVPSSSTKDGDSGPARCKHRRKTTLSFTPNEAQRENRVQHVHRNNFAEPQTPHTPPTPDIWVMALGTIDINRRPRKEDIPKGGYAFPDPGLLACAEAWIPDQWRLLLLIDDQHPSQPSPYMAQSRLQLDQLLGECVRAYARMA</sequence>
<keyword evidence="3" id="KW-1185">Reference proteome</keyword>
<dbReference type="EMBL" id="JAYKXP010000047">
    <property type="protein sequence ID" value="KAK7037342.1"/>
    <property type="molecule type" value="Genomic_DNA"/>
</dbReference>
<organism evidence="2 3">
    <name type="scientific">Paramarasmius palmivorus</name>
    <dbReference type="NCBI Taxonomy" id="297713"/>
    <lineage>
        <taxon>Eukaryota</taxon>
        <taxon>Fungi</taxon>
        <taxon>Dikarya</taxon>
        <taxon>Basidiomycota</taxon>
        <taxon>Agaricomycotina</taxon>
        <taxon>Agaricomycetes</taxon>
        <taxon>Agaricomycetidae</taxon>
        <taxon>Agaricales</taxon>
        <taxon>Marasmiineae</taxon>
        <taxon>Marasmiaceae</taxon>
        <taxon>Paramarasmius</taxon>
    </lineage>
</organism>
<comment type="caution">
    <text evidence="2">The sequence shown here is derived from an EMBL/GenBank/DDBJ whole genome shotgun (WGS) entry which is preliminary data.</text>
</comment>
<protein>
    <submittedName>
        <fullName evidence="2">Uncharacterized protein</fullName>
    </submittedName>
</protein>
<dbReference type="Proteomes" id="UP001383192">
    <property type="component" value="Unassembled WGS sequence"/>
</dbReference>
<reference evidence="2 3" key="1">
    <citation type="submission" date="2024-01" db="EMBL/GenBank/DDBJ databases">
        <title>A draft genome for a cacao thread blight-causing isolate of Paramarasmius palmivorus.</title>
        <authorList>
            <person name="Baruah I.K."/>
            <person name="Bukari Y."/>
            <person name="Amoako-Attah I."/>
            <person name="Meinhardt L.W."/>
            <person name="Bailey B.A."/>
            <person name="Cohen S.P."/>
        </authorList>
    </citation>
    <scope>NUCLEOTIDE SEQUENCE [LARGE SCALE GENOMIC DNA]</scope>
    <source>
        <strain evidence="2 3">GH-12</strain>
    </source>
</reference>
<evidence type="ECO:0000256" key="1">
    <source>
        <dbReference type="SAM" id="MobiDB-lite"/>
    </source>
</evidence>
<gene>
    <name evidence="2" type="ORF">VNI00_011092</name>
</gene>
<evidence type="ECO:0000313" key="2">
    <source>
        <dbReference type="EMBL" id="KAK7037342.1"/>
    </source>
</evidence>
<proteinExistence type="predicted"/>
<dbReference type="AlphaFoldDB" id="A0AAW0CEN4"/>
<accession>A0AAW0CEN4</accession>
<feature type="region of interest" description="Disordered" evidence="1">
    <location>
        <begin position="102"/>
        <end position="138"/>
    </location>
</feature>
<evidence type="ECO:0000313" key="3">
    <source>
        <dbReference type="Proteomes" id="UP001383192"/>
    </source>
</evidence>
<name>A0AAW0CEN4_9AGAR</name>